<reference evidence="1 2" key="1">
    <citation type="journal article" date="2019" name="Sci. Rep.">
        <title>A high-quality genome of Eragrostis curvula grass provides insights into Poaceae evolution and supports new strategies to enhance forage quality.</title>
        <authorList>
            <person name="Carballo J."/>
            <person name="Santos B.A.C.M."/>
            <person name="Zappacosta D."/>
            <person name="Garbus I."/>
            <person name="Selva J.P."/>
            <person name="Gallo C.A."/>
            <person name="Diaz A."/>
            <person name="Albertini E."/>
            <person name="Caccamo M."/>
            <person name="Echenique V."/>
        </authorList>
    </citation>
    <scope>NUCLEOTIDE SEQUENCE [LARGE SCALE GENOMIC DNA]</scope>
    <source>
        <strain evidence="2">cv. Victoria</strain>
        <tissue evidence="1">Leaf</tissue>
    </source>
</reference>
<sequence>MEVFLSAVLGDLNTRAMSFFISRSCKPQAPDVEDHLRRVLLRAQVITDEAMLRHITNQAMLLQLHKMRDVMHRCYYMLDTVGYQSHDEEDIEGQLTPGAEVLEVLPIVGPGKVGKSTLVAHVCMQERVRDLFSEIVFLSDRDFTNDKLASFREGCGGKYQNPPLNTNKDGRLLFVIELVGNLSEDSWTRLYSAYKQYTPRGSKIILTSQSDNIIKFGTTGALILKYLPHEAYWYLFKTLTFGTMDPETHPRLVHLALEIARTLNSSLLSANLTAGLLRDKIDIPFWHKFLTTSREYIQKHHSKFGEHPFDLLHKDKPVQVRRMAQPSKDFVVHHQYQCSLDEEVPKIMMWDVMYGRVKQHGKFEALVWRSRIPPYHSFVNTWKIFDGSIQNSHDRVSQVTLLLKPYYNIVICKVAAP</sequence>
<accession>A0A5J9TPM0</accession>
<dbReference type="AlphaFoldDB" id="A0A5J9TPM0"/>
<comment type="caution">
    <text evidence="1">The sequence shown here is derived from an EMBL/GenBank/DDBJ whole genome shotgun (WGS) entry which is preliminary data.</text>
</comment>
<proteinExistence type="predicted"/>
<gene>
    <name evidence="1" type="ORF">EJB05_40796</name>
</gene>
<organism evidence="1 2">
    <name type="scientific">Eragrostis curvula</name>
    <name type="common">weeping love grass</name>
    <dbReference type="NCBI Taxonomy" id="38414"/>
    <lineage>
        <taxon>Eukaryota</taxon>
        <taxon>Viridiplantae</taxon>
        <taxon>Streptophyta</taxon>
        <taxon>Embryophyta</taxon>
        <taxon>Tracheophyta</taxon>
        <taxon>Spermatophyta</taxon>
        <taxon>Magnoliopsida</taxon>
        <taxon>Liliopsida</taxon>
        <taxon>Poales</taxon>
        <taxon>Poaceae</taxon>
        <taxon>PACMAD clade</taxon>
        <taxon>Chloridoideae</taxon>
        <taxon>Eragrostideae</taxon>
        <taxon>Eragrostidinae</taxon>
        <taxon>Eragrostis</taxon>
    </lineage>
</organism>
<dbReference type="Gene3D" id="3.40.50.300">
    <property type="entry name" value="P-loop containing nucleotide triphosphate hydrolases"/>
    <property type="match status" value="1"/>
</dbReference>
<evidence type="ECO:0000313" key="2">
    <source>
        <dbReference type="Proteomes" id="UP000324897"/>
    </source>
</evidence>
<evidence type="ECO:0000313" key="1">
    <source>
        <dbReference type="EMBL" id="TVU13260.1"/>
    </source>
</evidence>
<dbReference type="SUPFAM" id="SSF52540">
    <property type="entry name" value="P-loop containing nucleoside triphosphate hydrolases"/>
    <property type="match status" value="1"/>
</dbReference>
<dbReference type="Proteomes" id="UP000324897">
    <property type="component" value="Unassembled WGS sequence"/>
</dbReference>
<protein>
    <recommendedName>
        <fullName evidence="3">NB-ARC domain-containing protein</fullName>
    </recommendedName>
</protein>
<name>A0A5J9TPM0_9POAL</name>
<dbReference type="EMBL" id="RWGY01000035">
    <property type="protein sequence ID" value="TVU13260.1"/>
    <property type="molecule type" value="Genomic_DNA"/>
</dbReference>
<feature type="non-terminal residue" evidence="1">
    <location>
        <position position="1"/>
    </location>
</feature>
<evidence type="ECO:0008006" key="3">
    <source>
        <dbReference type="Google" id="ProtNLM"/>
    </source>
</evidence>
<dbReference type="Gramene" id="TVU13260">
    <property type="protein sequence ID" value="TVU13260"/>
    <property type="gene ID" value="EJB05_40796"/>
</dbReference>
<dbReference type="PANTHER" id="PTHR33377:SF92">
    <property type="entry name" value="NB-ARC DOMAIN-CONTAINING PROTEIN"/>
    <property type="match status" value="1"/>
</dbReference>
<keyword evidence="2" id="KW-1185">Reference proteome</keyword>
<dbReference type="PANTHER" id="PTHR33377">
    <property type="entry name" value="OS10G0134700 PROTEIN-RELATED"/>
    <property type="match status" value="1"/>
</dbReference>
<dbReference type="OrthoDB" id="691192at2759"/>
<dbReference type="InterPro" id="IPR027417">
    <property type="entry name" value="P-loop_NTPase"/>
</dbReference>